<dbReference type="Proteomes" id="UP000001449">
    <property type="component" value="Chromosome 11"/>
</dbReference>
<reference evidence="5 6" key="1">
    <citation type="journal article" date="2004" name="Science">
        <title>The genome of the diatom Thalassiosira pseudonana: ecology, evolution, and metabolism.</title>
        <authorList>
            <person name="Armbrust E.V."/>
            <person name="Berges J.A."/>
            <person name="Bowler C."/>
            <person name="Green B.R."/>
            <person name="Martinez D."/>
            <person name="Putnam N.H."/>
            <person name="Zhou S."/>
            <person name="Allen A.E."/>
            <person name="Apt K.E."/>
            <person name="Bechner M."/>
            <person name="Brzezinski M.A."/>
            <person name="Chaal B.K."/>
            <person name="Chiovitti A."/>
            <person name="Davis A.K."/>
            <person name="Demarest M.S."/>
            <person name="Detter J.C."/>
            <person name="Glavina T."/>
            <person name="Goodstein D."/>
            <person name="Hadi M.Z."/>
            <person name="Hellsten U."/>
            <person name="Hildebrand M."/>
            <person name="Jenkins B.D."/>
            <person name="Jurka J."/>
            <person name="Kapitonov V.V."/>
            <person name="Kroger N."/>
            <person name="Lau W.W."/>
            <person name="Lane T.W."/>
            <person name="Larimer F.W."/>
            <person name="Lippmeier J.C."/>
            <person name="Lucas S."/>
            <person name="Medina M."/>
            <person name="Montsant A."/>
            <person name="Obornik M."/>
            <person name="Parker M.S."/>
            <person name="Palenik B."/>
            <person name="Pazour G.J."/>
            <person name="Richardson P.M."/>
            <person name="Rynearson T.A."/>
            <person name="Saito M.A."/>
            <person name="Schwartz D.C."/>
            <person name="Thamatrakoln K."/>
            <person name="Valentin K."/>
            <person name="Vardi A."/>
            <person name="Wilkerson F.P."/>
            <person name="Rokhsar D.S."/>
        </authorList>
    </citation>
    <scope>NUCLEOTIDE SEQUENCE [LARGE SCALE GENOMIC DNA]</scope>
    <source>
        <strain evidence="5 6">CCMP1335</strain>
    </source>
</reference>
<dbReference type="PANTHER" id="PTHR12176">
    <property type="entry name" value="SAM-DEPENDENT METHYLTRANSFERASE SUPERFAMILY PROTEIN"/>
    <property type="match status" value="1"/>
</dbReference>
<dbReference type="OMA" id="MSAFQTG"/>
<dbReference type="Pfam" id="PF08241">
    <property type="entry name" value="Methyltransf_11"/>
    <property type="match status" value="1"/>
</dbReference>
<feature type="non-terminal residue" evidence="5">
    <location>
        <position position="194"/>
    </location>
</feature>
<proteinExistence type="inferred from homology"/>
<dbReference type="GO" id="GO:0032259">
    <property type="term" value="P:methylation"/>
    <property type="evidence" value="ECO:0007669"/>
    <property type="project" value="UniProtKB-KW"/>
</dbReference>
<dbReference type="InParanoid" id="B8LBZ4"/>
<dbReference type="HOGENOM" id="CLU_065920_1_0_1"/>
<comment type="similarity">
    <text evidence="1">Belongs to the methyltransferase superfamily.</text>
</comment>
<keyword evidence="2" id="KW-0489">Methyltransferase</keyword>
<keyword evidence="6" id="KW-1185">Reference proteome</keyword>
<evidence type="ECO:0000259" key="4">
    <source>
        <dbReference type="Pfam" id="PF08241"/>
    </source>
</evidence>
<dbReference type="PANTHER" id="PTHR12176:SF79">
    <property type="entry name" value="METHYLTRANSFERASE TYPE 11 DOMAIN-CONTAINING PROTEIN"/>
    <property type="match status" value="1"/>
</dbReference>
<dbReference type="InterPro" id="IPR029063">
    <property type="entry name" value="SAM-dependent_MTases_sf"/>
</dbReference>
<dbReference type="InterPro" id="IPR013216">
    <property type="entry name" value="Methyltransf_11"/>
</dbReference>
<organism evidence="5 6">
    <name type="scientific">Thalassiosira pseudonana</name>
    <name type="common">Marine diatom</name>
    <name type="synonym">Cyclotella nana</name>
    <dbReference type="NCBI Taxonomy" id="35128"/>
    <lineage>
        <taxon>Eukaryota</taxon>
        <taxon>Sar</taxon>
        <taxon>Stramenopiles</taxon>
        <taxon>Ochrophyta</taxon>
        <taxon>Bacillariophyta</taxon>
        <taxon>Coscinodiscophyceae</taxon>
        <taxon>Thalassiosirophycidae</taxon>
        <taxon>Thalassiosirales</taxon>
        <taxon>Thalassiosiraceae</taxon>
        <taxon>Thalassiosira</taxon>
    </lineage>
</organism>
<keyword evidence="3" id="KW-0808">Transferase</keyword>
<dbReference type="CDD" id="cd02440">
    <property type="entry name" value="AdoMet_MTases"/>
    <property type="match status" value="1"/>
</dbReference>
<evidence type="ECO:0000256" key="1">
    <source>
        <dbReference type="ARBA" id="ARBA00008361"/>
    </source>
</evidence>
<dbReference type="KEGG" id="tps:THAPSDRAFT_36664"/>
<evidence type="ECO:0000313" key="5">
    <source>
        <dbReference type="EMBL" id="EED87131.1"/>
    </source>
</evidence>
<dbReference type="InterPro" id="IPR051419">
    <property type="entry name" value="Lys/N-term_MeTrsfase_sf"/>
</dbReference>
<feature type="domain" description="Methyltransferase type 11" evidence="4">
    <location>
        <begin position="49"/>
        <end position="156"/>
    </location>
</feature>
<evidence type="ECO:0000256" key="2">
    <source>
        <dbReference type="ARBA" id="ARBA00022603"/>
    </source>
</evidence>
<evidence type="ECO:0000313" key="6">
    <source>
        <dbReference type="Proteomes" id="UP000001449"/>
    </source>
</evidence>
<accession>B8LBZ4</accession>
<dbReference type="AlphaFoldDB" id="B8LBZ4"/>
<dbReference type="eggNOG" id="KOG2352">
    <property type="taxonomic scope" value="Eukaryota"/>
</dbReference>
<dbReference type="Gene3D" id="3.40.50.150">
    <property type="entry name" value="Vaccinia Virus protein VP39"/>
    <property type="match status" value="1"/>
</dbReference>
<reference evidence="5 6" key="2">
    <citation type="journal article" date="2008" name="Nature">
        <title>The Phaeodactylum genome reveals the evolutionary history of diatom genomes.</title>
        <authorList>
            <person name="Bowler C."/>
            <person name="Allen A.E."/>
            <person name="Badger J.H."/>
            <person name="Grimwood J."/>
            <person name="Jabbari K."/>
            <person name="Kuo A."/>
            <person name="Maheswari U."/>
            <person name="Martens C."/>
            <person name="Maumus F."/>
            <person name="Otillar R.P."/>
            <person name="Rayko E."/>
            <person name="Salamov A."/>
            <person name="Vandepoele K."/>
            <person name="Beszteri B."/>
            <person name="Gruber A."/>
            <person name="Heijde M."/>
            <person name="Katinka M."/>
            <person name="Mock T."/>
            <person name="Valentin K."/>
            <person name="Verret F."/>
            <person name="Berges J.A."/>
            <person name="Brownlee C."/>
            <person name="Cadoret J.P."/>
            <person name="Chiovitti A."/>
            <person name="Choi C.J."/>
            <person name="Coesel S."/>
            <person name="De Martino A."/>
            <person name="Detter J.C."/>
            <person name="Durkin C."/>
            <person name="Falciatore A."/>
            <person name="Fournet J."/>
            <person name="Haruta M."/>
            <person name="Huysman M.J."/>
            <person name="Jenkins B.D."/>
            <person name="Jiroutova K."/>
            <person name="Jorgensen R.E."/>
            <person name="Joubert Y."/>
            <person name="Kaplan A."/>
            <person name="Kroger N."/>
            <person name="Kroth P.G."/>
            <person name="La Roche J."/>
            <person name="Lindquist E."/>
            <person name="Lommer M."/>
            <person name="Martin-Jezequel V."/>
            <person name="Lopez P.J."/>
            <person name="Lucas S."/>
            <person name="Mangogna M."/>
            <person name="McGinnis K."/>
            <person name="Medlin L.K."/>
            <person name="Montsant A."/>
            <person name="Oudot-Le Secq M.P."/>
            <person name="Napoli C."/>
            <person name="Obornik M."/>
            <person name="Parker M.S."/>
            <person name="Petit J.L."/>
            <person name="Porcel B.M."/>
            <person name="Poulsen N."/>
            <person name="Robison M."/>
            <person name="Rychlewski L."/>
            <person name="Rynearson T.A."/>
            <person name="Schmutz J."/>
            <person name="Shapiro H."/>
            <person name="Siaut M."/>
            <person name="Stanley M."/>
            <person name="Sussman M.R."/>
            <person name="Taylor A.R."/>
            <person name="Vardi A."/>
            <person name="von Dassow P."/>
            <person name="Vyverman W."/>
            <person name="Willis A."/>
            <person name="Wyrwicz L.S."/>
            <person name="Rokhsar D.S."/>
            <person name="Weissenbach J."/>
            <person name="Armbrust E.V."/>
            <person name="Green B.R."/>
            <person name="Van de Peer Y."/>
            <person name="Grigoriev I.V."/>
        </authorList>
    </citation>
    <scope>NUCLEOTIDE SEQUENCE [LARGE SCALE GENOMIC DNA]</scope>
    <source>
        <strain evidence="5 6">CCMP1335</strain>
    </source>
</reference>
<protein>
    <recommendedName>
        <fullName evidence="4">Methyltransferase type 11 domain-containing protein</fullName>
    </recommendedName>
</protein>
<dbReference type="PaxDb" id="35128-Thaps36664"/>
<dbReference type="EMBL" id="DS999415">
    <property type="protein sequence ID" value="EED87131.1"/>
    <property type="molecule type" value="Genomic_DNA"/>
</dbReference>
<dbReference type="GO" id="GO:0008168">
    <property type="term" value="F:methyltransferase activity"/>
    <property type="evidence" value="ECO:0007669"/>
    <property type="project" value="UniProtKB-KW"/>
</dbReference>
<dbReference type="GeneID" id="7448325"/>
<dbReference type="FunFam" id="3.40.50.150:FF:000786">
    <property type="entry name" value="Predicted protein"/>
    <property type="match status" value="1"/>
</dbReference>
<evidence type="ECO:0000256" key="3">
    <source>
        <dbReference type="ARBA" id="ARBA00022679"/>
    </source>
</evidence>
<sequence length="194" mass="22471">MAQYDSVDYWDDRYSTDQEPFEWFQRYSGIRHFLTPRYLTFSKQNVLIAGCGNSELGEEMISDGFTSITNVDSSSVVIKQMKQKYSDDWQKTLRRERNKGEDDADTKSPNAKTTLPFNDKSFDLILCKGTLDAILCSKNALDKVQSMMTECHRVLDDQHGVMVVISYGDPENRLKYFDTSLWREVKTYTVPKPL</sequence>
<dbReference type="RefSeq" id="XP_002296435.1">
    <property type="nucleotide sequence ID" value="XM_002296399.1"/>
</dbReference>
<dbReference type="SUPFAM" id="SSF53335">
    <property type="entry name" value="S-adenosyl-L-methionine-dependent methyltransferases"/>
    <property type="match status" value="1"/>
</dbReference>
<gene>
    <name evidence="5" type="ORF">THAPSDRAFT_36664</name>
</gene>
<name>B8LBZ4_THAPS</name>